<protein>
    <submittedName>
        <fullName evidence="3">PH domain-containing protein</fullName>
    </submittedName>
</protein>
<evidence type="ECO:0000313" key="3">
    <source>
        <dbReference type="EMBL" id="MCB7386041.1"/>
    </source>
</evidence>
<sequence length="138" mass="15710">MKFQGKTSKWWYIVTVAFNVAAVATFFFTNMNGNAMMLYIPPCIIVDLYLVPVIFNNYVTIDKREMVIHFGILKKTIVPQDITGMMETRATSSSFSASFDRIAIDSKGIQTIYISLEDKEGFLKEAKKVNKRIKFSIG</sequence>
<feature type="domain" description="Uncharacterized protein YyaB-like PH" evidence="2">
    <location>
        <begin position="60"/>
        <end position="130"/>
    </location>
</feature>
<feature type="transmembrane region" description="Helical" evidence="1">
    <location>
        <begin position="12"/>
        <end position="31"/>
    </location>
</feature>
<dbReference type="Proteomes" id="UP001299546">
    <property type="component" value="Unassembled WGS sequence"/>
</dbReference>
<feature type="transmembrane region" description="Helical" evidence="1">
    <location>
        <begin position="37"/>
        <end position="59"/>
    </location>
</feature>
<dbReference type="Pfam" id="PF06713">
    <property type="entry name" value="bPH_4"/>
    <property type="match status" value="1"/>
</dbReference>
<keyword evidence="1" id="KW-1133">Transmembrane helix</keyword>
<evidence type="ECO:0000313" key="4">
    <source>
        <dbReference type="Proteomes" id="UP001299546"/>
    </source>
</evidence>
<dbReference type="RefSeq" id="WP_066732154.1">
    <property type="nucleotide sequence ID" value="NZ_JAJCIQ010000001.1"/>
</dbReference>
<keyword evidence="4" id="KW-1185">Reference proteome</keyword>
<keyword evidence="1" id="KW-0812">Transmembrane</keyword>
<keyword evidence="1" id="KW-0472">Membrane</keyword>
<name>A0ABS8DCB1_9FIRM</name>
<evidence type="ECO:0000259" key="2">
    <source>
        <dbReference type="Pfam" id="PF06713"/>
    </source>
</evidence>
<gene>
    <name evidence="3" type="ORF">LIZ65_01970</name>
</gene>
<evidence type="ECO:0000256" key="1">
    <source>
        <dbReference type="SAM" id="Phobius"/>
    </source>
</evidence>
<accession>A0ABS8DCB1</accession>
<dbReference type="EMBL" id="JAJCIS010000001">
    <property type="protein sequence ID" value="MCB7386041.1"/>
    <property type="molecule type" value="Genomic_DNA"/>
</dbReference>
<comment type="caution">
    <text evidence="3">The sequence shown here is derived from an EMBL/GenBank/DDBJ whole genome shotgun (WGS) entry which is preliminary data.</text>
</comment>
<organism evidence="3 4">
    <name type="scientific">Bariatricus massiliensis</name>
    <dbReference type="NCBI Taxonomy" id="1745713"/>
    <lineage>
        <taxon>Bacteria</taxon>
        <taxon>Bacillati</taxon>
        <taxon>Bacillota</taxon>
        <taxon>Clostridia</taxon>
        <taxon>Lachnospirales</taxon>
        <taxon>Lachnospiraceae</taxon>
        <taxon>Bariatricus</taxon>
    </lineage>
</organism>
<dbReference type="InterPro" id="IPR009589">
    <property type="entry name" value="PH_YyaB-like"/>
</dbReference>
<proteinExistence type="predicted"/>
<reference evidence="3 4" key="1">
    <citation type="submission" date="2021-10" db="EMBL/GenBank/DDBJ databases">
        <title>Collection of gut derived symbiotic bacterial strains cultured from healthy donors.</title>
        <authorList>
            <person name="Lin H."/>
            <person name="Littmann E."/>
            <person name="Kohout C."/>
            <person name="Pamer E.G."/>
        </authorList>
    </citation>
    <scope>NUCLEOTIDE SEQUENCE [LARGE SCALE GENOMIC DNA]</scope>
    <source>
        <strain evidence="3 4">DFI.1.165</strain>
    </source>
</reference>